<proteinExistence type="predicted"/>
<comment type="caution">
    <text evidence="2">The sequence shown here is derived from an EMBL/GenBank/DDBJ whole genome shotgun (WGS) entry which is preliminary data.</text>
</comment>
<name>A0A315ZHP9_SEDFL</name>
<dbReference type="EMBL" id="QGDO01000001">
    <property type="protein sequence ID" value="PWJ44234.1"/>
    <property type="molecule type" value="Genomic_DNA"/>
</dbReference>
<dbReference type="Proteomes" id="UP000245535">
    <property type="component" value="Unassembled WGS sequence"/>
</dbReference>
<keyword evidence="1" id="KW-0472">Membrane</keyword>
<keyword evidence="3" id="KW-1185">Reference proteome</keyword>
<evidence type="ECO:0000313" key="2">
    <source>
        <dbReference type="EMBL" id="PWJ44234.1"/>
    </source>
</evidence>
<protein>
    <submittedName>
        <fullName evidence="2">Uncharacterized protein</fullName>
    </submittedName>
</protein>
<dbReference type="RefSeq" id="WP_109615743.1">
    <property type="nucleotide sequence ID" value="NZ_QGDO01000001.1"/>
</dbReference>
<dbReference type="AlphaFoldDB" id="A0A315ZHP9"/>
<feature type="transmembrane region" description="Helical" evidence="1">
    <location>
        <begin position="31"/>
        <end position="49"/>
    </location>
</feature>
<keyword evidence="1" id="KW-1133">Transmembrane helix</keyword>
<keyword evidence="1" id="KW-0812">Transmembrane</keyword>
<gene>
    <name evidence="2" type="ORF">BC781_101584</name>
</gene>
<organism evidence="2 3">
    <name type="scientific">Sediminitomix flava</name>
    <dbReference type="NCBI Taxonomy" id="379075"/>
    <lineage>
        <taxon>Bacteria</taxon>
        <taxon>Pseudomonadati</taxon>
        <taxon>Bacteroidota</taxon>
        <taxon>Cytophagia</taxon>
        <taxon>Cytophagales</taxon>
        <taxon>Flammeovirgaceae</taxon>
        <taxon>Sediminitomix</taxon>
    </lineage>
</organism>
<accession>A0A315ZHP9</accession>
<evidence type="ECO:0000256" key="1">
    <source>
        <dbReference type="SAM" id="Phobius"/>
    </source>
</evidence>
<reference evidence="2 3" key="1">
    <citation type="submission" date="2018-03" db="EMBL/GenBank/DDBJ databases">
        <title>Genomic Encyclopedia of Archaeal and Bacterial Type Strains, Phase II (KMG-II): from individual species to whole genera.</title>
        <authorList>
            <person name="Goeker M."/>
        </authorList>
    </citation>
    <scope>NUCLEOTIDE SEQUENCE [LARGE SCALE GENOMIC DNA]</scope>
    <source>
        <strain evidence="2 3">DSM 28229</strain>
    </source>
</reference>
<sequence>MSESVKEQDQPTAAEVKNEMLKSKYDAIKEWAVAFGVLITLISSILSSVTSHQNSKQLQSLEERFYNELDTIAANFVVDELIPPSKQFSNYKLEGRFETSLSQLKDHDLWVFVNDGDSFYAPKTPIVVSSDQRWFHNSVPIAIDGRITLVFAVVDKSESKRLQSLANSTPSLVMNGLSDSFKVIDHQHINKEGDKVTYKSEEDFISLNQDAKTKKGSIH</sequence>
<evidence type="ECO:0000313" key="3">
    <source>
        <dbReference type="Proteomes" id="UP000245535"/>
    </source>
</evidence>